<dbReference type="InterPro" id="IPR043170">
    <property type="entry name" value="PTPA_C_lid"/>
</dbReference>
<comment type="catalytic activity">
    <reaction evidence="1 7">
        <text>[protein]-peptidylproline (omega=180) = [protein]-peptidylproline (omega=0)</text>
        <dbReference type="Rhea" id="RHEA:16237"/>
        <dbReference type="Rhea" id="RHEA-COMP:10747"/>
        <dbReference type="Rhea" id="RHEA-COMP:10748"/>
        <dbReference type="ChEBI" id="CHEBI:83833"/>
        <dbReference type="ChEBI" id="CHEBI:83834"/>
        <dbReference type="EC" id="5.2.1.8"/>
    </reaction>
</comment>
<dbReference type="EC" id="5.2.1.8" evidence="7"/>
<evidence type="ECO:0000256" key="3">
    <source>
        <dbReference type="ARBA" id="ARBA00011019"/>
    </source>
</evidence>
<dbReference type="InterPro" id="IPR037218">
    <property type="entry name" value="PTPA_sf"/>
</dbReference>
<dbReference type="EMBL" id="PUHQ01000101">
    <property type="protein sequence ID" value="KAG0656231.1"/>
    <property type="molecule type" value="Genomic_DNA"/>
</dbReference>
<dbReference type="Pfam" id="PF03095">
    <property type="entry name" value="PTPA"/>
    <property type="match status" value="1"/>
</dbReference>
<evidence type="ECO:0000256" key="1">
    <source>
        <dbReference type="ARBA" id="ARBA00000971"/>
    </source>
</evidence>
<evidence type="ECO:0000313" key="9">
    <source>
        <dbReference type="EMBL" id="KAG0656231.1"/>
    </source>
</evidence>
<evidence type="ECO:0000256" key="5">
    <source>
        <dbReference type="ARBA" id="ARBA00023110"/>
    </source>
</evidence>
<keyword evidence="4 7" id="KW-0963">Cytoplasm</keyword>
<comment type="similarity">
    <text evidence="3 7">Belongs to the PTPA-type PPIase family.</text>
</comment>
<feature type="compositionally biased region" description="Polar residues" evidence="8">
    <location>
        <begin position="395"/>
        <end position="407"/>
    </location>
</feature>
<dbReference type="GO" id="GO:0007052">
    <property type="term" value="P:mitotic spindle organization"/>
    <property type="evidence" value="ECO:0007669"/>
    <property type="project" value="TreeGrafter"/>
</dbReference>
<dbReference type="PANTHER" id="PTHR10012:SF0">
    <property type="entry name" value="SERINE_THREONINE-PROTEIN PHOSPHATASE 2A ACTIVATOR"/>
    <property type="match status" value="1"/>
</dbReference>
<organism evidence="9 10">
    <name type="scientific">Rhodotorula mucilaginosa</name>
    <name type="common">Yeast</name>
    <name type="synonym">Rhodotorula rubra</name>
    <dbReference type="NCBI Taxonomy" id="5537"/>
    <lineage>
        <taxon>Eukaryota</taxon>
        <taxon>Fungi</taxon>
        <taxon>Dikarya</taxon>
        <taxon>Basidiomycota</taxon>
        <taxon>Pucciniomycotina</taxon>
        <taxon>Microbotryomycetes</taxon>
        <taxon>Sporidiobolales</taxon>
        <taxon>Sporidiobolaceae</taxon>
        <taxon>Rhodotorula</taxon>
    </lineage>
</organism>
<name>A0A9P6VX19_RHOMI</name>
<protein>
    <recommendedName>
        <fullName evidence="7">Serine/threonine-protein phosphatase 2A activator</fullName>
        <ecNumber evidence="7">5.2.1.8</ecNumber>
    </recommendedName>
    <alternativeName>
        <fullName evidence="7">Phosphotyrosyl phosphatase activator</fullName>
    </alternativeName>
</protein>
<dbReference type="Gene3D" id="1.20.120.1150">
    <property type="match status" value="1"/>
</dbReference>
<keyword evidence="5 7" id="KW-0697">Rotamase</keyword>
<dbReference type="GO" id="GO:0003755">
    <property type="term" value="F:peptidyl-prolyl cis-trans isomerase activity"/>
    <property type="evidence" value="ECO:0007669"/>
    <property type="project" value="UniProtKB-KW"/>
</dbReference>
<dbReference type="InterPro" id="IPR004327">
    <property type="entry name" value="Phstyr_phstse_ac"/>
</dbReference>
<gene>
    <name evidence="9" type="primary">PPP2R4_1</name>
    <name evidence="9" type="ORF">C6P46_000387</name>
</gene>
<dbReference type="GO" id="GO:0005634">
    <property type="term" value="C:nucleus"/>
    <property type="evidence" value="ECO:0007669"/>
    <property type="project" value="TreeGrafter"/>
</dbReference>
<evidence type="ECO:0000256" key="7">
    <source>
        <dbReference type="RuleBase" id="RU361210"/>
    </source>
</evidence>
<keyword evidence="6 7" id="KW-0413">Isomerase</keyword>
<dbReference type="OrthoDB" id="16120at2759"/>
<feature type="region of interest" description="Disordered" evidence="8">
    <location>
        <begin position="370"/>
        <end position="485"/>
    </location>
</feature>
<evidence type="ECO:0000256" key="2">
    <source>
        <dbReference type="ARBA" id="ARBA00004496"/>
    </source>
</evidence>
<evidence type="ECO:0000313" key="10">
    <source>
        <dbReference type="Proteomes" id="UP000777482"/>
    </source>
</evidence>
<evidence type="ECO:0000256" key="8">
    <source>
        <dbReference type="SAM" id="MobiDB-lite"/>
    </source>
</evidence>
<dbReference type="GO" id="GO:0000159">
    <property type="term" value="C:protein phosphatase type 2A complex"/>
    <property type="evidence" value="ECO:0007669"/>
    <property type="project" value="TreeGrafter"/>
</dbReference>
<proteinExistence type="inferred from homology"/>
<dbReference type="GO" id="GO:0008160">
    <property type="term" value="F:protein tyrosine phosphatase activator activity"/>
    <property type="evidence" value="ECO:0007669"/>
    <property type="project" value="TreeGrafter"/>
</dbReference>
<comment type="caution">
    <text evidence="9">The sequence shown here is derived from an EMBL/GenBank/DDBJ whole genome shotgun (WGS) entry which is preliminary data.</text>
</comment>
<comment type="function">
    <text evidence="7">PPIases accelerate the folding of proteins. It catalyzes the cis-trans isomerization of proline imidic peptide bonds in oligopeptides.</text>
</comment>
<comment type="subcellular location">
    <subcellularLocation>
        <location evidence="2 7">Cytoplasm</location>
    </subcellularLocation>
</comment>
<dbReference type="GO" id="GO:0005737">
    <property type="term" value="C:cytoplasm"/>
    <property type="evidence" value="ECO:0007669"/>
    <property type="project" value="UniProtKB-SubCell"/>
</dbReference>
<evidence type="ECO:0000256" key="4">
    <source>
        <dbReference type="ARBA" id="ARBA00022490"/>
    </source>
</evidence>
<keyword evidence="10" id="KW-1185">Reference proteome</keyword>
<reference evidence="9 10" key="1">
    <citation type="submission" date="2020-11" db="EMBL/GenBank/DDBJ databases">
        <title>Kefir isolates.</title>
        <authorList>
            <person name="Marcisauskas S."/>
            <person name="Kim Y."/>
            <person name="Blasche S."/>
        </authorList>
    </citation>
    <scope>NUCLEOTIDE SEQUENCE [LARGE SCALE GENOMIC DNA]</scope>
    <source>
        <strain evidence="9 10">KR</strain>
    </source>
</reference>
<dbReference type="Proteomes" id="UP000777482">
    <property type="component" value="Unassembled WGS sequence"/>
</dbReference>
<dbReference type="AlphaFoldDB" id="A0A9P6VX19"/>
<evidence type="ECO:0000256" key="6">
    <source>
        <dbReference type="ARBA" id="ARBA00023235"/>
    </source>
</evidence>
<accession>A0A9P6VX19</accession>
<dbReference type="PANTHER" id="PTHR10012">
    <property type="entry name" value="SERINE/THREONINE-PROTEIN PHOSPHATASE 2A REGULATORY SUBUNIT B"/>
    <property type="match status" value="1"/>
</dbReference>
<dbReference type="SUPFAM" id="SSF140984">
    <property type="entry name" value="PTPA-like"/>
    <property type="match status" value="1"/>
</dbReference>
<sequence>MPMSHNLPQLVTPPAAAAAIASSSAAAAAGGQKPATSSFRRKILTQNDMAQWTQSEAYTNIERFIIRLRDASTRPVSQSELVKRINALLKKSTDWLDGSASPSSTGKAFQAWLDKLAQEADRLYHESLTPAQHVAIPELAFHLRSSFGSPARLDYGTGHELSFLAFLLILRLVGAFTAEDEPALARETFAIYLDVMKQVHKTFRLEAAGKMGIWGMDENHHLVYHWEASQTRIHPSKRPALLVAPPGAAGISYLFLSSLLHLHGDPVPATTSADASSDKSFEGLLRLYKHEVLDRLPVVQHFRFGPVLRWALPATTDSLLPSTSDDLTDEELEALNATLDRRVTADGTVAPWALPTLSGNSTPEEILERLPSPALSRNSRTASPAGGNGGEQRTAARSGSVSPRMRTSNPLPYSSSPPPSSSPSLTVGTDGAAVFGSPTRAPMPRRQSRLSICEVNANNEEEADESRAQAGGQQDSSSSSVEAIRAAIKSGNKDLVAEGDESTFDFV</sequence>